<dbReference type="AlphaFoldDB" id="A0AA39JFV0"/>
<comment type="caution">
    <text evidence="1">The sequence shown here is derived from an EMBL/GenBank/DDBJ whole genome shotgun (WGS) entry which is preliminary data.</text>
</comment>
<dbReference type="EMBL" id="JAUEPS010000066">
    <property type="protein sequence ID" value="KAK0442015.1"/>
    <property type="molecule type" value="Genomic_DNA"/>
</dbReference>
<proteinExistence type="predicted"/>
<name>A0AA39JFV0_ARMTA</name>
<evidence type="ECO:0000313" key="1">
    <source>
        <dbReference type="EMBL" id="KAK0442015.1"/>
    </source>
</evidence>
<organism evidence="1 2">
    <name type="scientific">Armillaria tabescens</name>
    <name type="common">Ringless honey mushroom</name>
    <name type="synonym">Agaricus tabescens</name>
    <dbReference type="NCBI Taxonomy" id="1929756"/>
    <lineage>
        <taxon>Eukaryota</taxon>
        <taxon>Fungi</taxon>
        <taxon>Dikarya</taxon>
        <taxon>Basidiomycota</taxon>
        <taxon>Agaricomycotina</taxon>
        <taxon>Agaricomycetes</taxon>
        <taxon>Agaricomycetidae</taxon>
        <taxon>Agaricales</taxon>
        <taxon>Marasmiineae</taxon>
        <taxon>Physalacriaceae</taxon>
        <taxon>Desarmillaria</taxon>
    </lineage>
</organism>
<keyword evidence="2" id="KW-1185">Reference proteome</keyword>
<dbReference type="RefSeq" id="XP_060324168.1">
    <property type="nucleotide sequence ID" value="XM_060465731.1"/>
</dbReference>
<evidence type="ECO:0008006" key="3">
    <source>
        <dbReference type="Google" id="ProtNLM"/>
    </source>
</evidence>
<sequence>MQCKVARLTAAAGEMAPFPFIKGAAQCVVVVLEIIDQAAKNKDDLQELAESIVNTLVAVRDTVIEHGPTSSLRFQNICLEFQTYMSDLLSQLNSDRRSCAGIRRLLKPKKIADEIGTYRQRVDAVKEEFLIRVATSTRLGLSDVQDQVDTGIMAVTRAIEESQKYVTAAINNRSDIVHEEIHTWGVSQSEKVDRLFAAVQASKEQHNYKGVVREILWGDINLKECTEISKGQSVQDFDFDEYDASIENHDYPKIVRVYRVQAGQEERLMRRFYGDVDRRLYLRHPNFVQLFGVCTTPSCPALIFHGSTAKRQRVFDYYCDLSTAKESLLFSIQIVSIGVRRSNKAVLNGFKVSSGLSRPTGMGPKNG</sequence>
<dbReference type="InterPro" id="IPR059179">
    <property type="entry name" value="MLKL-like_MCAfunc"/>
</dbReference>
<gene>
    <name evidence="1" type="ORF">EV420DRAFT_1082829</name>
</gene>
<dbReference type="GeneID" id="85349279"/>
<dbReference type="CDD" id="cd21037">
    <property type="entry name" value="MLKL_NTD"/>
    <property type="match status" value="1"/>
</dbReference>
<dbReference type="Proteomes" id="UP001175211">
    <property type="component" value="Unassembled WGS sequence"/>
</dbReference>
<accession>A0AA39JFV0</accession>
<reference evidence="1" key="1">
    <citation type="submission" date="2023-06" db="EMBL/GenBank/DDBJ databases">
        <authorList>
            <consortium name="Lawrence Berkeley National Laboratory"/>
            <person name="Ahrendt S."/>
            <person name="Sahu N."/>
            <person name="Indic B."/>
            <person name="Wong-Bajracharya J."/>
            <person name="Merenyi Z."/>
            <person name="Ke H.-M."/>
            <person name="Monk M."/>
            <person name="Kocsube S."/>
            <person name="Drula E."/>
            <person name="Lipzen A."/>
            <person name="Balint B."/>
            <person name="Henrissat B."/>
            <person name="Andreopoulos B."/>
            <person name="Martin F.M."/>
            <person name="Harder C.B."/>
            <person name="Rigling D."/>
            <person name="Ford K.L."/>
            <person name="Foster G.D."/>
            <person name="Pangilinan J."/>
            <person name="Papanicolaou A."/>
            <person name="Barry K."/>
            <person name="LaButti K."/>
            <person name="Viragh M."/>
            <person name="Koriabine M."/>
            <person name="Yan M."/>
            <person name="Riley R."/>
            <person name="Champramary S."/>
            <person name="Plett K.L."/>
            <person name="Tsai I.J."/>
            <person name="Slot J."/>
            <person name="Sipos G."/>
            <person name="Plett J."/>
            <person name="Nagy L.G."/>
            <person name="Grigoriev I.V."/>
        </authorList>
    </citation>
    <scope>NUCLEOTIDE SEQUENCE</scope>
    <source>
        <strain evidence="1">CCBAS 213</strain>
    </source>
</reference>
<protein>
    <recommendedName>
        <fullName evidence="3">Protein kinase domain-containing protein</fullName>
    </recommendedName>
</protein>
<evidence type="ECO:0000313" key="2">
    <source>
        <dbReference type="Proteomes" id="UP001175211"/>
    </source>
</evidence>